<feature type="transmembrane region" description="Helical" evidence="1">
    <location>
        <begin position="183"/>
        <end position="204"/>
    </location>
</feature>
<keyword evidence="1" id="KW-0472">Membrane</keyword>
<name>A0A9X3HGL2_MEDGN</name>
<feature type="transmembrane region" description="Helical" evidence="1">
    <location>
        <begin position="154"/>
        <end position="177"/>
    </location>
</feature>
<dbReference type="AlphaFoldDB" id="A0A9X3HGL2"/>
<accession>A0A9X3HGL2</accession>
<sequence>MLTLILQSLWSDFKKSWLNFSTLFALWTICYFTFGFSAPSASIGLGLAFVLLLSTKLPVRFLKSLSFCPVDTKKKQQLLWLYLWTKIFICLLLFFLFQILGGGFHYLSTTFTPRETIICLLLILLMIIAACLNHTTLPIHLTEEWEQHGTFHSILNFDFLNFIWIMLLVAEFAIFKYTSLKTIVWLLIMVGNLLATAYCIHMFLNKILSYETCFELQDLNERRPDPH</sequence>
<dbReference type="RefSeq" id="WP_269762647.1">
    <property type="nucleotide sequence ID" value="NZ_JAPZEC010000005.1"/>
</dbReference>
<dbReference type="Proteomes" id="UP001148455">
    <property type="component" value="Unassembled WGS sequence"/>
</dbReference>
<reference evidence="2" key="1">
    <citation type="submission" date="2022-12" db="EMBL/GenBank/DDBJ databases">
        <title>Genome of R. gnavus strain RSHDN_123.</title>
        <authorList>
            <person name="Abdugheni R."/>
        </authorList>
    </citation>
    <scope>NUCLEOTIDE SEQUENCE</scope>
    <source>
        <strain evidence="2">RSHDN_123</strain>
    </source>
</reference>
<protein>
    <submittedName>
        <fullName evidence="2">Uncharacterized protein</fullName>
    </submittedName>
</protein>
<keyword evidence="1" id="KW-0812">Transmembrane</keyword>
<evidence type="ECO:0000313" key="3">
    <source>
        <dbReference type="Proteomes" id="UP001148455"/>
    </source>
</evidence>
<comment type="caution">
    <text evidence="2">The sequence shown here is derived from an EMBL/GenBank/DDBJ whole genome shotgun (WGS) entry which is preliminary data.</text>
</comment>
<gene>
    <name evidence="2" type="ORF">O8D18_06905</name>
</gene>
<organism evidence="2 3">
    <name type="scientific">Mediterraneibacter gnavus</name>
    <name type="common">Ruminococcus gnavus</name>
    <dbReference type="NCBI Taxonomy" id="33038"/>
    <lineage>
        <taxon>Bacteria</taxon>
        <taxon>Bacillati</taxon>
        <taxon>Bacillota</taxon>
        <taxon>Clostridia</taxon>
        <taxon>Lachnospirales</taxon>
        <taxon>Lachnospiraceae</taxon>
        <taxon>Mediterraneibacter</taxon>
    </lineage>
</organism>
<feature type="transmembrane region" description="Helical" evidence="1">
    <location>
        <begin position="79"/>
        <end position="100"/>
    </location>
</feature>
<dbReference type="EMBL" id="JAPZED010000005">
    <property type="protein sequence ID" value="MCZ7693768.1"/>
    <property type="molecule type" value="Genomic_DNA"/>
</dbReference>
<evidence type="ECO:0000256" key="1">
    <source>
        <dbReference type="SAM" id="Phobius"/>
    </source>
</evidence>
<feature type="transmembrane region" description="Helical" evidence="1">
    <location>
        <begin position="112"/>
        <end position="133"/>
    </location>
</feature>
<feature type="transmembrane region" description="Helical" evidence="1">
    <location>
        <begin position="16"/>
        <end position="34"/>
    </location>
</feature>
<proteinExistence type="predicted"/>
<keyword evidence="1" id="KW-1133">Transmembrane helix</keyword>
<evidence type="ECO:0000313" key="2">
    <source>
        <dbReference type="EMBL" id="MCZ7693768.1"/>
    </source>
</evidence>